<sequence>MAKGRKSQFNTAQEAHLNSYIEDFKKQLDAGTTGIALTRLKQGIATKALASPAFQDLDVSETCYKKWFEIVVRKFTNYYNNVWKKSHPEAPSGTTLITNNPLLKFASILNGRQTFARVNTDTISVQAAQRVKSTGIIHAAAHQIVLKELWDALTPEEKSDWNSRAEEEATDVELNQSEFVVNIHLALRSLCQDGLLGDAEMILFYGFRDVNSGDLVAGSVHGHSTHNKTDFGGTDLEKNYGVPWTEFAESVIPQPLLRSNTAVTVSEDGIVIFPAIDIEKLAVADLRTILAEYLQECWAHRDPQKRQEHTVPWADMAADPAQFYNQDKFVLPVPLKDPFAMDAIETMTLSNFFFKSARSSAPFHFENLEAPVLEETPKSPTSSVISGSKKAPSLPPPASPPALSPPASPAPASPTPSPPASPRPRPPPTPPPVSPKTLSPPPKRTTNKRARKPTIEDNELGTAKKRAKINASTEPRRSSRKAAPKVTQKADKAGANVKPKGTRPGWKGYVEVTDPESE</sequence>
<proteinExistence type="predicted"/>
<dbReference type="AlphaFoldDB" id="A0AAW0A0A6"/>
<comment type="caution">
    <text evidence="2">The sequence shown here is derived from an EMBL/GenBank/DDBJ whole genome shotgun (WGS) entry which is preliminary data.</text>
</comment>
<reference evidence="2 3" key="1">
    <citation type="journal article" date="2024" name="J Genomics">
        <title>Draft genome sequencing and assembly of Favolaschia claudopus CIRM-BRFM 2984 isolated from oak limbs.</title>
        <authorList>
            <person name="Navarro D."/>
            <person name="Drula E."/>
            <person name="Chaduli D."/>
            <person name="Cazenave R."/>
            <person name="Ahrendt S."/>
            <person name="Wang J."/>
            <person name="Lipzen A."/>
            <person name="Daum C."/>
            <person name="Barry K."/>
            <person name="Grigoriev I.V."/>
            <person name="Favel A."/>
            <person name="Rosso M.N."/>
            <person name="Martin F."/>
        </authorList>
    </citation>
    <scope>NUCLEOTIDE SEQUENCE [LARGE SCALE GENOMIC DNA]</scope>
    <source>
        <strain evidence="2 3">CIRM-BRFM 2984</strain>
    </source>
</reference>
<evidence type="ECO:0000256" key="1">
    <source>
        <dbReference type="SAM" id="MobiDB-lite"/>
    </source>
</evidence>
<feature type="region of interest" description="Disordered" evidence="1">
    <location>
        <begin position="374"/>
        <end position="518"/>
    </location>
</feature>
<name>A0AAW0A0A6_9AGAR</name>
<feature type="compositionally biased region" description="Pro residues" evidence="1">
    <location>
        <begin position="393"/>
        <end position="443"/>
    </location>
</feature>
<evidence type="ECO:0000313" key="3">
    <source>
        <dbReference type="Proteomes" id="UP001362999"/>
    </source>
</evidence>
<gene>
    <name evidence="2" type="ORF">R3P38DRAFT_3626215</name>
</gene>
<dbReference type="EMBL" id="JAWWNJ010000095">
    <property type="protein sequence ID" value="KAK6996872.1"/>
    <property type="molecule type" value="Genomic_DNA"/>
</dbReference>
<accession>A0AAW0A0A6</accession>
<evidence type="ECO:0000313" key="2">
    <source>
        <dbReference type="EMBL" id="KAK6996872.1"/>
    </source>
</evidence>
<protein>
    <submittedName>
        <fullName evidence="2">Uncharacterized protein</fullName>
    </submittedName>
</protein>
<dbReference type="Proteomes" id="UP001362999">
    <property type="component" value="Unassembled WGS sequence"/>
</dbReference>
<keyword evidence="3" id="KW-1185">Reference proteome</keyword>
<organism evidence="2 3">
    <name type="scientific">Favolaschia claudopus</name>
    <dbReference type="NCBI Taxonomy" id="2862362"/>
    <lineage>
        <taxon>Eukaryota</taxon>
        <taxon>Fungi</taxon>
        <taxon>Dikarya</taxon>
        <taxon>Basidiomycota</taxon>
        <taxon>Agaricomycotina</taxon>
        <taxon>Agaricomycetes</taxon>
        <taxon>Agaricomycetidae</taxon>
        <taxon>Agaricales</taxon>
        <taxon>Marasmiineae</taxon>
        <taxon>Mycenaceae</taxon>
        <taxon>Favolaschia</taxon>
    </lineage>
</organism>